<dbReference type="RefSeq" id="WP_069403456.1">
    <property type="nucleotide sequence ID" value="NZ_MIGZ01000004.1"/>
</dbReference>
<evidence type="ECO:0000313" key="1">
    <source>
        <dbReference type="EMBL" id="ODQ96379.1"/>
    </source>
</evidence>
<name>A0A1E3S2M8_9MYCO</name>
<reference evidence="2" key="1">
    <citation type="submission" date="2016-09" db="EMBL/GenBank/DDBJ databases">
        <authorList>
            <person name="Greninger A.L."/>
            <person name="Jerome K.R."/>
            <person name="Mcnair B."/>
            <person name="Wallis C."/>
            <person name="Fang F."/>
        </authorList>
    </citation>
    <scope>NUCLEOTIDE SEQUENCE [LARGE SCALE GENOMIC DNA]</scope>
    <source>
        <strain evidence="2">M7</strain>
    </source>
</reference>
<gene>
    <name evidence="1" type="ORF">BHQ17_01520</name>
</gene>
<dbReference type="OrthoDB" id="4699757at2"/>
<accession>A0A1E3S2M8</accession>
<dbReference type="AlphaFoldDB" id="A0A1E3S2M8"/>
<dbReference type="CDD" id="cd06558">
    <property type="entry name" value="crotonase-like"/>
    <property type="match status" value="1"/>
</dbReference>
<dbReference type="Gene3D" id="3.90.226.10">
    <property type="entry name" value="2-enoyl-CoA Hydratase, Chain A, domain 1"/>
    <property type="match status" value="1"/>
</dbReference>
<dbReference type="SUPFAM" id="SSF52096">
    <property type="entry name" value="ClpP/crotonase"/>
    <property type="match status" value="1"/>
</dbReference>
<dbReference type="EMBL" id="MIGZ01000004">
    <property type="protein sequence ID" value="ODQ96379.1"/>
    <property type="molecule type" value="Genomic_DNA"/>
</dbReference>
<proteinExistence type="predicted"/>
<dbReference type="PANTHER" id="PTHR43459">
    <property type="entry name" value="ENOYL-COA HYDRATASE"/>
    <property type="match status" value="1"/>
</dbReference>
<organism evidence="1 2">
    <name type="scientific">Mycolicibacterium holsaticum</name>
    <dbReference type="NCBI Taxonomy" id="152142"/>
    <lineage>
        <taxon>Bacteria</taxon>
        <taxon>Bacillati</taxon>
        <taxon>Actinomycetota</taxon>
        <taxon>Actinomycetes</taxon>
        <taxon>Mycobacteriales</taxon>
        <taxon>Mycobacteriaceae</taxon>
        <taxon>Mycolicibacterium</taxon>
    </lineage>
</organism>
<protein>
    <submittedName>
        <fullName evidence="1">Enoyl-CoA hydratase</fullName>
    </submittedName>
</protein>
<keyword evidence="2" id="KW-1185">Reference proteome</keyword>
<evidence type="ECO:0000313" key="2">
    <source>
        <dbReference type="Proteomes" id="UP000094243"/>
    </source>
</evidence>
<sequence>MSNYTQLAPHVLVERRGSVRVITLNAPGRYNAVDDDMHQAIVDVWRLLETDEEACAAVLTGAGSAFSAGGDMGHLRNLHDDPVLRRRTIRTAERLVRAAVSCELPVVAAVNGPAVGVGATLALLSDLVVIAEDAYIADPHVSIGVVAGDGGASLWPSYMSMLRAKEHLLLGTRVTAEECLRLGIANRVSPQSQVLTVALELGSQLASQPRQAVRDTKRALNLHLRQALDRTIDFALAAEGESMAGQEVMATVERFSTRAR</sequence>
<dbReference type="InterPro" id="IPR029045">
    <property type="entry name" value="ClpP/crotonase-like_dom_sf"/>
</dbReference>
<dbReference type="Pfam" id="PF00378">
    <property type="entry name" value="ECH_1"/>
    <property type="match status" value="1"/>
</dbReference>
<dbReference type="Proteomes" id="UP000094243">
    <property type="component" value="Unassembled WGS sequence"/>
</dbReference>
<dbReference type="InterPro" id="IPR001753">
    <property type="entry name" value="Enoyl-CoA_hydra/iso"/>
</dbReference>
<dbReference type="PANTHER" id="PTHR43459:SF3">
    <property type="entry name" value="ENOYL-COA HYDRATASE ECHA15 (ENOYL HYDRASE) (UNSATURATED ACYL-COA HYDRATASE) (CROTONASE)-RELATED"/>
    <property type="match status" value="1"/>
</dbReference>
<dbReference type="GO" id="GO:0003824">
    <property type="term" value="F:catalytic activity"/>
    <property type="evidence" value="ECO:0007669"/>
    <property type="project" value="UniProtKB-ARBA"/>
</dbReference>
<comment type="caution">
    <text evidence="1">The sequence shown here is derived from an EMBL/GenBank/DDBJ whole genome shotgun (WGS) entry which is preliminary data.</text>
</comment>